<reference evidence="2 3" key="1">
    <citation type="submission" date="2013-02" db="EMBL/GenBank/DDBJ databases">
        <title>The Genome Sequence of Plasmodium inui San Antonio 1.</title>
        <authorList>
            <consortium name="The Broad Institute Genome Sequencing Platform"/>
            <consortium name="The Broad Institute Genome Sequencing Center for Infectious Disease"/>
            <person name="Neafsey D."/>
            <person name="Cheeseman I."/>
            <person name="Volkman S."/>
            <person name="Adams J."/>
            <person name="Walker B."/>
            <person name="Young S.K."/>
            <person name="Zeng Q."/>
            <person name="Gargeya S."/>
            <person name="Fitzgerald M."/>
            <person name="Haas B."/>
            <person name="Abouelleil A."/>
            <person name="Alvarado L."/>
            <person name="Arachchi H.M."/>
            <person name="Berlin A.M."/>
            <person name="Chapman S.B."/>
            <person name="Dewar J."/>
            <person name="Goldberg J."/>
            <person name="Griggs A."/>
            <person name="Gujja S."/>
            <person name="Hansen M."/>
            <person name="Howarth C."/>
            <person name="Imamovic A."/>
            <person name="Larimer J."/>
            <person name="McCowan C."/>
            <person name="Murphy C."/>
            <person name="Neiman D."/>
            <person name="Pearson M."/>
            <person name="Priest M."/>
            <person name="Roberts A."/>
            <person name="Saif S."/>
            <person name="Shea T."/>
            <person name="Sisk P."/>
            <person name="Sykes S."/>
            <person name="Wortman J."/>
            <person name="Nusbaum C."/>
            <person name="Birren B."/>
        </authorList>
    </citation>
    <scope>NUCLEOTIDE SEQUENCE [LARGE SCALE GENOMIC DNA]</scope>
    <source>
        <strain evidence="2 3">San Antonio 1</strain>
    </source>
</reference>
<protein>
    <submittedName>
        <fullName evidence="2">Uncharacterized protein</fullName>
    </submittedName>
</protein>
<accession>W6ZTL3</accession>
<keyword evidence="3" id="KW-1185">Reference proteome</keyword>
<dbReference type="RefSeq" id="XP_008819171.1">
    <property type="nucleotide sequence ID" value="XM_008820949.1"/>
</dbReference>
<keyword evidence="1" id="KW-0472">Membrane</keyword>
<keyword evidence="1" id="KW-1133">Transmembrane helix</keyword>
<dbReference type="Proteomes" id="UP000030640">
    <property type="component" value="Unassembled WGS sequence"/>
</dbReference>
<organism evidence="2 3">
    <name type="scientific">Plasmodium inui San Antonio 1</name>
    <dbReference type="NCBI Taxonomy" id="1237626"/>
    <lineage>
        <taxon>Eukaryota</taxon>
        <taxon>Sar</taxon>
        <taxon>Alveolata</taxon>
        <taxon>Apicomplexa</taxon>
        <taxon>Aconoidasida</taxon>
        <taxon>Haemosporida</taxon>
        <taxon>Plasmodiidae</taxon>
        <taxon>Plasmodium</taxon>
        <taxon>Plasmodium (Plasmodium)</taxon>
    </lineage>
</organism>
<proteinExistence type="predicted"/>
<keyword evidence="1" id="KW-0812">Transmembrane</keyword>
<evidence type="ECO:0000256" key="1">
    <source>
        <dbReference type="SAM" id="Phobius"/>
    </source>
</evidence>
<dbReference type="VEuPathDB" id="PlasmoDB:C922_05378"/>
<sequence>MADGGLSGYIGEVIKEMGCGGATKRASQRGDPKWCRENPWEGAGKRIKSWEESEEGKGRYMTVLQEGTRARSLCKSIDWWMRNIQLNEQRHYEWGQITCTPEATGWLGGNWDQDKCIVDPDQDVWGLYNSGRELRTSQNIERRLSLCMDLMTIFMQVLNDIGVSEEEWISNNEKKDPCDDMYKKLEGWIGPKAGKKVMDDWFAPKSREGQPSQRIIRIENSNKGGPWGEFFGLVKTIAVGLQCSQSADQGAEYMTSCVYRNEDNCQPTPPEDQISKIQEEWINRDKTGQEVETQLTKTETRTGEQLKQYIEKSEPNTVGAIIGGVLSIILAMSSLYGIWRISNTSLKARRETKKPEAPEQINKVGVRYPVTFS</sequence>
<dbReference type="AlphaFoldDB" id="W6ZTL3"/>
<dbReference type="GeneID" id="20040652"/>
<feature type="transmembrane region" description="Helical" evidence="1">
    <location>
        <begin position="318"/>
        <end position="339"/>
    </location>
</feature>
<evidence type="ECO:0000313" key="2">
    <source>
        <dbReference type="EMBL" id="EUD64247.1"/>
    </source>
</evidence>
<name>W6ZTL3_9APIC</name>
<gene>
    <name evidence="2" type="ORF">C922_05378</name>
</gene>
<dbReference type="EMBL" id="KI965521">
    <property type="protein sequence ID" value="EUD64247.1"/>
    <property type="molecule type" value="Genomic_DNA"/>
</dbReference>
<evidence type="ECO:0000313" key="3">
    <source>
        <dbReference type="Proteomes" id="UP000030640"/>
    </source>
</evidence>